<organism evidence="2 3">
    <name type="scientific">Prorocentrum cordatum</name>
    <dbReference type="NCBI Taxonomy" id="2364126"/>
    <lineage>
        <taxon>Eukaryota</taxon>
        <taxon>Sar</taxon>
        <taxon>Alveolata</taxon>
        <taxon>Dinophyceae</taxon>
        <taxon>Prorocentrales</taxon>
        <taxon>Prorocentraceae</taxon>
        <taxon>Prorocentrum</taxon>
    </lineage>
</organism>
<feature type="region of interest" description="Disordered" evidence="1">
    <location>
        <begin position="197"/>
        <end position="216"/>
    </location>
</feature>
<comment type="caution">
    <text evidence="2">The sequence shown here is derived from an EMBL/GenBank/DDBJ whole genome shotgun (WGS) entry which is preliminary data.</text>
</comment>
<evidence type="ECO:0000256" key="1">
    <source>
        <dbReference type="SAM" id="MobiDB-lite"/>
    </source>
</evidence>
<name>A0ABN9X397_9DINO</name>
<keyword evidence="3" id="KW-1185">Reference proteome</keyword>
<reference evidence="2" key="1">
    <citation type="submission" date="2023-10" db="EMBL/GenBank/DDBJ databases">
        <authorList>
            <person name="Chen Y."/>
            <person name="Shah S."/>
            <person name="Dougan E. K."/>
            <person name="Thang M."/>
            <person name="Chan C."/>
        </authorList>
    </citation>
    <scope>NUCLEOTIDE SEQUENCE [LARGE SCALE GENOMIC DNA]</scope>
</reference>
<protein>
    <submittedName>
        <fullName evidence="2">Uncharacterized protein</fullName>
    </submittedName>
</protein>
<feature type="region of interest" description="Disordered" evidence="1">
    <location>
        <begin position="143"/>
        <end position="187"/>
    </location>
</feature>
<feature type="compositionally biased region" description="Basic and acidic residues" evidence="1">
    <location>
        <begin position="242"/>
        <end position="259"/>
    </location>
</feature>
<accession>A0ABN9X397</accession>
<gene>
    <name evidence="2" type="ORF">PCOR1329_LOCUS71873</name>
</gene>
<evidence type="ECO:0000313" key="2">
    <source>
        <dbReference type="EMBL" id="CAK0892138.1"/>
    </source>
</evidence>
<feature type="compositionally biased region" description="Basic and acidic residues" evidence="1">
    <location>
        <begin position="165"/>
        <end position="176"/>
    </location>
</feature>
<evidence type="ECO:0000313" key="3">
    <source>
        <dbReference type="Proteomes" id="UP001189429"/>
    </source>
</evidence>
<dbReference type="EMBL" id="CAUYUJ010019570">
    <property type="protein sequence ID" value="CAK0892138.1"/>
    <property type="molecule type" value="Genomic_DNA"/>
</dbReference>
<feature type="region of interest" description="Disordered" evidence="1">
    <location>
        <begin position="231"/>
        <end position="271"/>
    </location>
</feature>
<sequence length="271" mass="29395">MAALECEVCASHPCQCPPHLKKLLGKPGVGRYESQAGLEKPDKCWIRCNPESKLLSCIVCCPENRCRQPRHNNKLAFALMGLTQDAANGNIEPESVGHRLRNVAEGPDANDLYKNGRTGSEMHPMLAEAVWAWEQARRRRTHQQSLRSALASQVGDDGASPVSSRKREAWTPETAEHVAAGKKRRELQRQGFLDAEAAPSGCEMPGGSPGTPVPDEDLVALDLDVVLDELAGMDDSPVDTRGILEEPPKSATQKTDKFKRSSGSAAGTEHS</sequence>
<proteinExistence type="predicted"/>
<dbReference type="Proteomes" id="UP001189429">
    <property type="component" value="Unassembled WGS sequence"/>
</dbReference>